<feature type="compositionally biased region" description="Polar residues" evidence="1">
    <location>
        <begin position="1"/>
        <end position="10"/>
    </location>
</feature>
<dbReference type="AlphaFoldDB" id="A0A8K1CPH4"/>
<evidence type="ECO:0000313" key="3">
    <source>
        <dbReference type="Proteomes" id="UP000794436"/>
    </source>
</evidence>
<keyword evidence="3" id="KW-1185">Reference proteome</keyword>
<reference evidence="2" key="1">
    <citation type="submission" date="2019-03" db="EMBL/GenBank/DDBJ databases">
        <title>Long read genome sequence of the mycoparasitic Pythium oligandrum ATCC 38472 isolated from sugarbeet rhizosphere.</title>
        <authorList>
            <person name="Gaulin E."/>
        </authorList>
    </citation>
    <scope>NUCLEOTIDE SEQUENCE</scope>
    <source>
        <strain evidence="2">ATCC 38472_TT</strain>
    </source>
</reference>
<gene>
    <name evidence="2" type="ORF">Poli38472_004115</name>
</gene>
<proteinExistence type="predicted"/>
<name>A0A8K1CPH4_PYTOL</name>
<sequence length="463" mass="52804">MTLDTLTRANAEQKHEHLKNSLAHSQTEFKDRLHHGTDLFRSFPVPTSPINANAATVEVGEDWVRAERLKQCCKRVRVWRRQTSNPLLQYKQQHLVGTSTSKSSVGKTSDYRMHISLLMALILDIYDQKLATEIATGGFGQQQQYGGIIESFPECVAKVIMARTSSRRVAIEQLQSTVSILLQPSSHARVRVFSALCGMDDKFHPPEKTKVFLHIVERLYHHKAASTAMNAKATDGTSIVDVVFHNIGVTQPVVLKVISELFEKDFFWNFGFWKMHFRELKVDYHWPATAQAELEEKALGLAVVSRNTVFNATRKIDGDAFLELVLDAWTERAKTLADQLESATDTEEKQSNAKVKHKQAMQDARGQIAPLSPAEVAFFDELVDEYWNAPVPWTSTTVHRRVLALDANRPVTELAALYRKHVLSLEDSRRVWEWSHWPWEVEWEWRVLTVRESTSETNGKTST</sequence>
<comment type="caution">
    <text evidence="2">The sequence shown here is derived from an EMBL/GenBank/DDBJ whole genome shotgun (WGS) entry which is preliminary data.</text>
</comment>
<protein>
    <submittedName>
        <fullName evidence="2">Uncharacterized protein</fullName>
    </submittedName>
</protein>
<dbReference type="Proteomes" id="UP000794436">
    <property type="component" value="Unassembled WGS sequence"/>
</dbReference>
<organism evidence="2 3">
    <name type="scientific">Pythium oligandrum</name>
    <name type="common">Mycoparasitic fungus</name>
    <dbReference type="NCBI Taxonomy" id="41045"/>
    <lineage>
        <taxon>Eukaryota</taxon>
        <taxon>Sar</taxon>
        <taxon>Stramenopiles</taxon>
        <taxon>Oomycota</taxon>
        <taxon>Peronosporomycetes</taxon>
        <taxon>Pythiales</taxon>
        <taxon>Pythiaceae</taxon>
        <taxon>Pythium</taxon>
    </lineage>
</organism>
<evidence type="ECO:0000256" key="1">
    <source>
        <dbReference type="SAM" id="MobiDB-lite"/>
    </source>
</evidence>
<evidence type="ECO:0000313" key="2">
    <source>
        <dbReference type="EMBL" id="TMW66350.1"/>
    </source>
</evidence>
<feature type="region of interest" description="Disordered" evidence="1">
    <location>
        <begin position="1"/>
        <end position="24"/>
    </location>
</feature>
<dbReference type="OrthoDB" id="120976at2759"/>
<dbReference type="EMBL" id="SPLM01000036">
    <property type="protein sequence ID" value="TMW66350.1"/>
    <property type="molecule type" value="Genomic_DNA"/>
</dbReference>
<accession>A0A8K1CPH4</accession>